<dbReference type="Gene3D" id="2.70.70.10">
    <property type="entry name" value="Glucose Permease (Domain IIA)"/>
    <property type="match status" value="1"/>
</dbReference>
<keyword evidence="7" id="KW-1185">Reference proteome</keyword>
<feature type="coiled-coil region" evidence="2">
    <location>
        <begin position="23"/>
        <end position="92"/>
    </location>
</feature>
<accession>A0A1M6T1G8</accession>
<name>A0A1M6T1G8_9FIRM</name>
<dbReference type="PANTHER" id="PTHR21666:SF270">
    <property type="entry name" value="MUREIN HYDROLASE ACTIVATOR ENVC"/>
    <property type="match status" value="1"/>
</dbReference>
<feature type="domain" description="Peptidoglycan hydrolase PcsB coiled-coil" evidence="5">
    <location>
        <begin position="98"/>
        <end position="158"/>
    </location>
</feature>
<dbReference type="Proteomes" id="UP000184301">
    <property type="component" value="Unassembled WGS sequence"/>
</dbReference>
<organism evidence="6 7">
    <name type="scientific">Hespellia stercorisuis DSM 15480</name>
    <dbReference type="NCBI Taxonomy" id="1121950"/>
    <lineage>
        <taxon>Bacteria</taxon>
        <taxon>Bacillati</taxon>
        <taxon>Bacillota</taxon>
        <taxon>Clostridia</taxon>
        <taxon>Lachnospirales</taxon>
        <taxon>Lachnospiraceae</taxon>
        <taxon>Hespellia</taxon>
    </lineage>
</organism>
<keyword evidence="1 3" id="KW-0732">Signal</keyword>
<dbReference type="InterPro" id="IPR016047">
    <property type="entry name" value="M23ase_b-sheet_dom"/>
</dbReference>
<gene>
    <name evidence="6" type="ORF">SAMN02745243_03103</name>
</gene>
<dbReference type="CDD" id="cd12797">
    <property type="entry name" value="M23_peptidase"/>
    <property type="match status" value="1"/>
</dbReference>
<dbReference type="Pfam" id="PF01551">
    <property type="entry name" value="Peptidase_M23"/>
    <property type="match status" value="1"/>
</dbReference>
<dbReference type="Gene3D" id="6.10.250.3150">
    <property type="match status" value="1"/>
</dbReference>
<keyword evidence="6" id="KW-0378">Hydrolase</keyword>
<dbReference type="PANTHER" id="PTHR21666">
    <property type="entry name" value="PEPTIDASE-RELATED"/>
    <property type="match status" value="1"/>
</dbReference>
<dbReference type="GO" id="GO:0004222">
    <property type="term" value="F:metalloendopeptidase activity"/>
    <property type="evidence" value="ECO:0007669"/>
    <property type="project" value="TreeGrafter"/>
</dbReference>
<evidence type="ECO:0000259" key="5">
    <source>
        <dbReference type="Pfam" id="PF24568"/>
    </source>
</evidence>
<evidence type="ECO:0000256" key="3">
    <source>
        <dbReference type="SAM" id="SignalP"/>
    </source>
</evidence>
<dbReference type="InterPro" id="IPR057309">
    <property type="entry name" value="PcsB_CC"/>
</dbReference>
<evidence type="ECO:0000256" key="1">
    <source>
        <dbReference type="ARBA" id="ARBA00022729"/>
    </source>
</evidence>
<proteinExistence type="predicted"/>
<feature type="coiled-coil region" evidence="2">
    <location>
        <begin position="146"/>
        <end position="232"/>
    </location>
</feature>
<evidence type="ECO:0000313" key="6">
    <source>
        <dbReference type="EMBL" id="SHK50835.1"/>
    </source>
</evidence>
<feature type="domain" description="M23ase beta-sheet core" evidence="4">
    <location>
        <begin position="289"/>
        <end position="383"/>
    </location>
</feature>
<dbReference type="OrthoDB" id="9809488at2"/>
<evidence type="ECO:0000313" key="7">
    <source>
        <dbReference type="Proteomes" id="UP000184301"/>
    </source>
</evidence>
<dbReference type="EMBL" id="FQZY01000054">
    <property type="protein sequence ID" value="SHK50835.1"/>
    <property type="molecule type" value="Genomic_DNA"/>
</dbReference>
<dbReference type="AlphaFoldDB" id="A0A1M6T1G8"/>
<reference evidence="6 7" key="1">
    <citation type="submission" date="2016-11" db="EMBL/GenBank/DDBJ databases">
        <authorList>
            <person name="Jaros S."/>
            <person name="Januszkiewicz K."/>
            <person name="Wedrychowicz H."/>
        </authorList>
    </citation>
    <scope>NUCLEOTIDE SEQUENCE [LARGE SCALE GENOMIC DNA]</scope>
    <source>
        <strain evidence="6 7">DSM 15480</strain>
    </source>
</reference>
<dbReference type="Pfam" id="PF24568">
    <property type="entry name" value="CC_PcsB"/>
    <property type="match status" value="1"/>
</dbReference>
<feature type="chain" id="PRO_5038378706" evidence="3">
    <location>
        <begin position="25"/>
        <end position="387"/>
    </location>
</feature>
<dbReference type="SUPFAM" id="SSF51261">
    <property type="entry name" value="Duplicated hybrid motif"/>
    <property type="match status" value="1"/>
</dbReference>
<protein>
    <submittedName>
        <fullName evidence="6">Septal ring factor EnvC, activator of murein hydrolases AmiA and AmiB</fullName>
    </submittedName>
</protein>
<keyword evidence="2" id="KW-0175">Coiled coil</keyword>
<feature type="signal peptide" evidence="3">
    <location>
        <begin position="1"/>
        <end position="24"/>
    </location>
</feature>
<dbReference type="InterPro" id="IPR011055">
    <property type="entry name" value="Dup_hybrid_motif"/>
</dbReference>
<evidence type="ECO:0000256" key="2">
    <source>
        <dbReference type="SAM" id="Coils"/>
    </source>
</evidence>
<sequence length="387" mass="40998">MKKQKNRVISAVLCLALSASVVMNVGATTIDEAQQKANELESQKQSTQAEQNALADQLNLIAEKMTQTQAALDEKKTEITQAENDLIAAKVDENDQYTSMKKRIKYMYESGDTQFLEILVEAKDMNDFLNTAEYVSQISAYDRDMLKQFQDTVAEVQAQEDSLKAEYEELSNLQDELTGQQAQVQTLLDNNNVKLADLESQIGANAQVLADLKAAAEAAARAQAEAQAAAEAAAAQAAAEAASSGGGSSYIPPSSSIVVSGNGQFTNPCPGASYISSEFGEYRSPSDPAHKGRDYAASTGTPTYSAADGTVLIAGYSSSAGNWVVIDHGNGLVTKYMHHSSICVSAGQSVSRGQQIGAVGSTGDSTGPHLHFQAESGGVAVDPRNFM</sequence>
<evidence type="ECO:0000259" key="4">
    <source>
        <dbReference type="Pfam" id="PF01551"/>
    </source>
</evidence>
<dbReference type="STRING" id="1121950.SAMN02745243_03103"/>
<dbReference type="InterPro" id="IPR050570">
    <property type="entry name" value="Cell_wall_metabolism_enzyme"/>
</dbReference>
<dbReference type="RefSeq" id="WP_073112086.1">
    <property type="nucleotide sequence ID" value="NZ_FQZY01000054.1"/>
</dbReference>